<organism evidence="1 2">
    <name type="scientific">Marinomonas profundimaris</name>
    <dbReference type="NCBI Taxonomy" id="1208321"/>
    <lineage>
        <taxon>Bacteria</taxon>
        <taxon>Pseudomonadati</taxon>
        <taxon>Pseudomonadota</taxon>
        <taxon>Gammaproteobacteria</taxon>
        <taxon>Oceanospirillales</taxon>
        <taxon>Oceanospirillaceae</taxon>
        <taxon>Marinomonas</taxon>
    </lineage>
</organism>
<protein>
    <submittedName>
        <fullName evidence="1">Uncharacterized protein</fullName>
    </submittedName>
</protein>
<comment type="caution">
    <text evidence="1">The sequence shown here is derived from an EMBL/GenBank/DDBJ whole genome shotgun (WGS) entry which is preliminary data.</text>
</comment>
<keyword evidence="2" id="KW-1185">Reference proteome</keyword>
<dbReference type="STRING" id="1208321.D104_03390"/>
<evidence type="ECO:0000313" key="1">
    <source>
        <dbReference type="EMBL" id="ETI61984.1"/>
    </source>
</evidence>
<dbReference type="EMBL" id="AYOZ01000003">
    <property type="protein sequence ID" value="ETI61984.1"/>
    <property type="molecule type" value="Genomic_DNA"/>
</dbReference>
<dbReference type="Proteomes" id="UP000018857">
    <property type="component" value="Unassembled WGS sequence"/>
</dbReference>
<dbReference type="AlphaFoldDB" id="W1S1U3"/>
<evidence type="ECO:0000313" key="2">
    <source>
        <dbReference type="Proteomes" id="UP000018857"/>
    </source>
</evidence>
<accession>W1S1U3</accession>
<reference evidence="1 2" key="1">
    <citation type="journal article" date="2014" name="Genome Announc.">
        <title>Draft Genome Sequence of Marinomonas sp. Strain D104, a Polycyclic Aromatic Hydrocarbon-Degrading Bacterium from the Deep-Sea Sediment of the Arctic Ocean.</title>
        <authorList>
            <person name="Dong C."/>
            <person name="Bai X."/>
            <person name="Lai Q."/>
            <person name="Xie Y."/>
            <person name="Chen X."/>
            <person name="Shao Z."/>
        </authorList>
    </citation>
    <scope>NUCLEOTIDE SEQUENCE [LARGE SCALE GENOMIC DNA]</scope>
    <source>
        <strain evidence="1 2">D104</strain>
    </source>
</reference>
<name>W1S1U3_9GAMM</name>
<proteinExistence type="predicted"/>
<sequence>MKTRKEPPFKMHRNALYLVFAQLEPLTINKPIIIQFAYKYASTLLQTTDSSINKAII</sequence>
<gene>
    <name evidence="1" type="ORF">D104_03390</name>
</gene>